<gene>
    <name evidence="2" type="ORF">RRG08_056516</name>
</gene>
<reference evidence="2" key="1">
    <citation type="journal article" date="2023" name="G3 (Bethesda)">
        <title>A reference genome for the long-term kleptoplast-retaining sea slug Elysia crispata morphotype clarki.</title>
        <authorList>
            <person name="Eastman K.E."/>
            <person name="Pendleton A.L."/>
            <person name="Shaikh M.A."/>
            <person name="Suttiyut T."/>
            <person name="Ogas R."/>
            <person name="Tomko P."/>
            <person name="Gavelis G."/>
            <person name="Widhalm J.R."/>
            <person name="Wisecaver J.H."/>
        </authorList>
    </citation>
    <scope>NUCLEOTIDE SEQUENCE</scope>
    <source>
        <strain evidence="2">ECLA1</strain>
    </source>
</reference>
<feature type="compositionally biased region" description="Basic and acidic residues" evidence="1">
    <location>
        <begin position="1"/>
        <end position="20"/>
    </location>
</feature>
<feature type="region of interest" description="Disordered" evidence="1">
    <location>
        <begin position="1"/>
        <end position="27"/>
    </location>
</feature>
<keyword evidence="3" id="KW-1185">Reference proteome</keyword>
<evidence type="ECO:0000256" key="1">
    <source>
        <dbReference type="SAM" id="MobiDB-lite"/>
    </source>
</evidence>
<comment type="caution">
    <text evidence="2">The sequence shown here is derived from an EMBL/GenBank/DDBJ whole genome shotgun (WGS) entry which is preliminary data.</text>
</comment>
<evidence type="ECO:0000313" key="3">
    <source>
        <dbReference type="Proteomes" id="UP001283361"/>
    </source>
</evidence>
<proteinExistence type="predicted"/>
<sequence>MEDFSRVDHQAHLEAKHQTQEETAADKSMASDELFKWKMDLQAVLICPSTQNRVDMPHPDVVAKLMSRSQQQQRMAERDRTTPNKTTLIITMKDMTTPLEIRSHHKPRACQQPWNSCQASCTAKVLEGCHKIQASGSPNPTSSMRATNLLEITAVVAQGCPQAYAGAT</sequence>
<name>A0AAE1D868_9GAST</name>
<evidence type="ECO:0000313" key="2">
    <source>
        <dbReference type="EMBL" id="KAK3760320.1"/>
    </source>
</evidence>
<organism evidence="2 3">
    <name type="scientific">Elysia crispata</name>
    <name type="common">lettuce slug</name>
    <dbReference type="NCBI Taxonomy" id="231223"/>
    <lineage>
        <taxon>Eukaryota</taxon>
        <taxon>Metazoa</taxon>
        <taxon>Spiralia</taxon>
        <taxon>Lophotrochozoa</taxon>
        <taxon>Mollusca</taxon>
        <taxon>Gastropoda</taxon>
        <taxon>Heterobranchia</taxon>
        <taxon>Euthyneura</taxon>
        <taxon>Panpulmonata</taxon>
        <taxon>Sacoglossa</taxon>
        <taxon>Placobranchoidea</taxon>
        <taxon>Plakobranchidae</taxon>
        <taxon>Elysia</taxon>
    </lineage>
</organism>
<dbReference type="EMBL" id="JAWDGP010005012">
    <property type="protein sequence ID" value="KAK3760320.1"/>
    <property type="molecule type" value="Genomic_DNA"/>
</dbReference>
<dbReference type="Proteomes" id="UP001283361">
    <property type="component" value="Unassembled WGS sequence"/>
</dbReference>
<accession>A0AAE1D868</accession>
<protein>
    <submittedName>
        <fullName evidence="2">Uncharacterized protein</fullName>
    </submittedName>
</protein>
<dbReference type="AlphaFoldDB" id="A0AAE1D868"/>